<evidence type="ECO:0000313" key="3">
    <source>
        <dbReference type="EMBL" id="OAA76026.1"/>
    </source>
</evidence>
<dbReference type="InterPro" id="IPR039057">
    <property type="entry name" value="Spo22/ZIP4"/>
</dbReference>
<proteinExistence type="predicted"/>
<evidence type="ECO:0000313" key="4">
    <source>
        <dbReference type="Proteomes" id="UP000076881"/>
    </source>
</evidence>
<dbReference type="AlphaFoldDB" id="A0A168G4V4"/>
<dbReference type="Pfam" id="PF08631">
    <property type="entry name" value="SPO22"/>
    <property type="match status" value="1"/>
</dbReference>
<dbReference type="Proteomes" id="UP000076881">
    <property type="component" value="Unassembled WGS sequence"/>
</dbReference>
<accession>A0A168G4V4</accession>
<dbReference type="OrthoDB" id="65716at2759"/>
<comment type="caution">
    <text evidence="3">The sequence shown here is derived from an EMBL/GenBank/DDBJ whole genome shotgun (WGS) entry which is preliminary data.</text>
</comment>
<reference evidence="3 4" key="1">
    <citation type="journal article" date="2016" name="Genome Biol. Evol.">
        <title>Divergent and convergent evolution of fungal pathogenicity.</title>
        <authorList>
            <person name="Shang Y."/>
            <person name="Xiao G."/>
            <person name="Zheng P."/>
            <person name="Cen K."/>
            <person name="Zhan S."/>
            <person name="Wang C."/>
        </authorList>
    </citation>
    <scope>NUCLEOTIDE SEQUENCE [LARGE SCALE GENOMIC DNA]</scope>
    <source>
        <strain evidence="3 4">RCEF 1005</strain>
    </source>
</reference>
<dbReference type="EMBL" id="AZHF01000004">
    <property type="protein sequence ID" value="OAA76026.1"/>
    <property type="molecule type" value="Genomic_DNA"/>
</dbReference>
<dbReference type="PANTHER" id="PTHR40375:SF2">
    <property type="entry name" value="SPORULATION-SPECIFIC PROTEIN 22"/>
    <property type="match status" value="1"/>
</dbReference>
<dbReference type="Gene3D" id="1.25.40.10">
    <property type="entry name" value="Tetratricopeptide repeat domain"/>
    <property type="match status" value="1"/>
</dbReference>
<protein>
    <recommendedName>
        <fullName evidence="2">Protein ZIP4 homolog</fullName>
    </recommendedName>
</protein>
<dbReference type="GO" id="GO:0090173">
    <property type="term" value="P:regulation of synaptonemal complex assembly"/>
    <property type="evidence" value="ECO:0007669"/>
    <property type="project" value="InterPro"/>
</dbReference>
<keyword evidence="4" id="KW-1185">Reference proteome</keyword>
<dbReference type="InterPro" id="IPR011990">
    <property type="entry name" value="TPR-like_helical_dom_sf"/>
</dbReference>
<organism evidence="3 4">
    <name type="scientific">Akanthomyces lecanii RCEF 1005</name>
    <dbReference type="NCBI Taxonomy" id="1081108"/>
    <lineage>
        <taxon>Eukaryota</taxon>
        <taxon>Fungi</taxon>
        <taxon>Dikarya</taxon>
        <taxon>Ascomycota</taxon>
        <taxon>Pezizomycotina</taxon>
        <taxon>Sordariomycetes</taxon>
        <taxon>Hypocreomycetidae</taxon>
        <taxon>Hypocreales</taxon>
        <taxon>Cordycipitaceae</taxon>
        <taxon>Akanthomyces</taxon>
        <taxon>Cordyceps confragosa</taxon>
    </lineage>
</organism>
<dbReference type="InterPro" id="IPR013940">
    <property type="entry name" value="Spo22/ZIP4/TEX11"/>
</dbReference>
<evidence type="ECO:0000256" key="2">
    <source>
        <dbReference type="ARBA" id="ARBA00031845"/>
    </source>
</evidence>
<name>A0A168G4V4_CORDF</name>
<dbReference type="PANTHER" id="PTHR40375">
    <property type="entry name" value="SPORULATION-SPECIFIC PROTEIN 22"/>
    <property type="match status" value="1"/>
</dbReference>
<dbReference type="GO" id="GO:0051321">
    <property type="term" value="P:meiotic cell cycle"/>
    <property type="evidence" value="ECO:0007669"/>
    <property type="project" value="UniProtKB-KW"/>
</dbReference>
<keyword evidence="1" id="KW-0469">Meiosis</keyword>
<dbReference type="SUPFAM" id="SSF48452">
    <property type="entry name" value="TPR-like"/>
    <property type="match status" value="1"/>
</dbReference>
<gene>
    <name evidence="3" type="ORF">LEL_05710</name>
</gene>
<sequence length="349" mass="38381">MNVISSAKETLSPAAVGAKATAPLLHFAIELESSTATRKPIDPSDLEHYTLRANDPSKFPVGALDQDTAHQLESVGRRLWNTFLRKQNCTVQTHSQSSQHQFYLRARLFGYLLLGIGLLGRPDANADQSAPYLTRLGLALSKVCINQSDLESARIALQKVTEYLPSSLCETALGNGDGPASSHADYASYYVLRIALSWKDDRLDLAEHMYSKATQHTPYIDTGTRTTLVHVLMHIGNSFSFKSNLAAAVPWFRRAAADSSVTLQERNTMNTEHLILHEQTRLTALSSLVRCLAGLKSRESLEEADHVVTLAQEEFGERRVEVLEMLVLVQTADGKAGDALTELLAVLLP</sequence>
<evidence type="ECO:0000256" key="1">
    <source>
        <dbReference type="ARBA" id="ARBA00023254"/>
    </source>
</evidence>